<dbReference type="Proteomes" id="UP000434276">
    <property type="component" value="Unassembled WGS sequence"/>
</dbReference>
<name>A0A5S9XAT7_ARATH</name>
<sequence>MSGKDDNLVERAYSGRKELRERRLEYVDFVQRSAVDKMAELIEKRLDRIKTYIDDTKVAEPKFLNSIVYGNIKTLEALIEGGEVKIKSNEMMSRLDANVELLKAEVTSINIRDLMVGGFGSSKEDDDHADGRDGQEGRVGEQIIDQVVVHDETTGVDG</sequence>
<evidence type="ECO:0000313" key="3">
    <source>
        <dbReference type="Proteomes" id="UP000434276"/>
    </source>
</evidence>
<proteinExistence type="predicted"/>
<dbReference type="AlphaFoldDB" id="A0A5S9XAT7"/>
<dbReference type="Pfam" id="PF06721">
    <property type="entry name" value="DUF1204"/>
    <property type="match status" value="1"/>
</dbReference>
<gene>
    <name evidence="2" type="ORF">C24_LOCUS11799</name>
</gene>
<accession>A0A5S9XAT7</accession>
<reference evidence="2 3" key="1">
    <citation type="submission" date="2019-12" db="EMBL/GenBank/DDBJ databases">
        <authorList>
            <person name="Jiao W.-B."/>
            <person name="Schneeberger K."/>
        </authorList>
    </citation>
    <scope>NUCLEOTIDE SEQUENCE [LARGE SCALE GENOMIC DNA]</scope>
    <source>
        <strain evidence="3">cv. C24</strain>
    </source>
</reference>
<dbReference type="InterPro" id="IPR009596">
    <property type="entry name" value="DUF1204"/>
</dbReference>
<dbReference type="EMBL" id="CACSHJ010000089">
    <property type="protein sequence ID" value="CAA0381548.1"/>
    <property type="molecule type" value="Genomic_DNA"/>
</dbReference>
<dbReference type="ExpressionAtlas" id="A0A5S9XAT7">
    <property type="expression patterns" value="differential"/>
</dbReference>
<organism evidence="2 3">
    <name type="scientific">Arabidopsis thaliana</name>
    <name type="common">Mouse-ear cress</name>
    <dbReference type="NCBI Taxonomy" id="3702"/>
    <lineage>
        <taxon>Eukaryota</taxon>
        <taxon>Viridiplantae</taxon>
        <taxon>Streptophyta</taxon>
        <taxon>Embryophyta</taxon>
        <taxon>Tracheophyta</taxon>
        <taxon>Spermatophyta</taxon>
        <taxon>Magnoliopsida</taxon>
        <taxon>eudicotyledons</taxon>
        <taxon>Gunneridae</taxon>
        <taxon>Pentapetalae</taxon>
        <taxon>rosids</taxon>
        <taxon>malvids</taxon>
        <taxon>Brassicales</taxon>
        <taxon>Brassicaceae</taxon>
        <taxon>Camelineae</taxon>
        <taxon>Arabidopsis</taxon>
    </lineage>
</organism>
<evidence type="ECO:0000259" key="1">
    <source>
        <dbReference type="Pfam" id="PF06721"/>
    </source>
</evidence>
<protein>
    <recommendedName>
        <fullName evidence="1">DUF1204 domain-containing protein</fullName>
    </recommendedName>
</protein>
<dbReference type="OrthoDB" id="10402861at2759"/>
<evidence type="ECO:0000313" key="2">
    <source>
        <dbReference type="EMBL" id="CAA0381548.1"/>
    </source>
</evidence>
<feature type="domain" description="DUF1204" evidence="1">
    <location>
        <begin position="3"/>
        <end position="151"/>
    </location>
</feature>